<keyword evidence="1" id="KW-0808">Transferase</keyword>
<proteinExistence type="predicted"/>
<evidence type="ECO:0000313" key="3">
    <source>
        <dbReference type="EMBL" id="WAS90449.1"/>
    </source>
</evidence>
<dbReference type="SFLD" id="SFLDS00036">
    <property type="entry name" value="Aromatic_Prenyltransferase"/>
    <property type="match status" value="1"/>
</dbReference>
<gene>
    <name evidence="3" type="ORF">O0S08_30030</name>
</gene>
<dbReference type="InterPro" id="IPR017795">
    <property type="entry name" value="ABBA_NscD-like"/>
</dbReference>
<evidence type="ECO:0000256" key="2">
    <source>
        <dbReference type="SAM" id="MobiDB-lite"/>
    </source>
</evidence>
<protein>
    <submittedName>
        <fullName evidence="3">Tryptophan dimethylallyltransferase family protein</fullName>
    </submittedName>
</protein>
<dbReference type="EMBL" id="CP114040">
    <property type="protein sequence ID" value="WAS90449.1"/>
    <property type="molecule type" value="Genomic_DNA"/>
</dbReference>
<dbReference type="PANTHER" id="PTHR40627:SF4">
    <property type="entry name" value="PRENYLTRANSFERASE ASQH1-RELATED"/>
    <property type="match status" value="1"/>
</dbReference>
<keyword evidence="4" id="KW-1185">Reference proteome</keyword>
<accession>A0ABY7GU14</accession>
<reference evidence="3" key="1">
    <citation type="submission" date="2022-11" db="EMBL/GenBank/DDBJ databases">
        <title>Minimal conservation of predation-associated metabolite biosynthetic gene clusters underscores biosynthetic potential of Myxococcota including descriptions for ten novel species: Archangium lansinium sp. nov., Myxococcus landrumus sp. nov., Nannocystis bai.</title>
        <authorList>
            <person name="Ahearne A."/>
            <person name="Stevens C."/>
            <person name="Dowd S."/>
        </authorList>
    </citation>
    <scope>NUCLEOTIDE SEQUENCE</scope>
    <source>
        <strain evidence="3">Fl3</strain>
    </source>
</reference>
<dbReference type="Proteomes" id="UP001164459">
    <property type="component" value="Chromosome"/>
</dbReference>
<organism evidence="3 4">
    <name type="scientific">Nannocystis punicea</name>
    <dbReference type="NCBI Taxonomy" id="2995304"/>
    <lineage>
        <taxon>Bacteria</taxon>
        <taxon>Pseudomonadati</taxon>
        <taxon>Myxococcota</taxon>
        <taxon>Polyangia</taxon>
        <taxon>Nannocystales</taxon>
        <taxon>Nannocystaceae</taxon>
        <taxon>Nannocystis</taxon>
    </lineage>
</organism>
<feature type="region of interest" description="Disordered" evidence="2">
    <location>
        <begin position="1"/>
        <end position="22"/>
    </location>
</feature>
<evidence type="ECO:0000256" key="1">
    <source>
        <dbReference type="ARBA" id="ARBA00022679"/>
    </source>
</evidence>
<evidence type="ECO:0000313" key="4">
    <source>
        <dbReference type="Proteomes" id="UP001164459"/>
    </source>
</evidence>
<dbReference type="RefSeq" id="WP_269032776.1">
    <property type="nucleotide sequence ID" value="NZ_CP114040.1"/>
</dbReference>
<name>A0ABY7GU14_9BACT</name>
<dbReference type="InterPro" id="IPR033964">
    <property type="entry name" value="ABBA"/>
</dbReference>
<dbReference type="PANTHER" id="PTHR40627">
    <property type="entry name" value="INDOLE PRENYLTRANSFERASE TDIB-RELATED"/>
    <property type="match status" value="1"/>
</dbReference>
<sequence>MSPLPNRVRRRVTSEPRAREPAPFIQARHLRMAPLGRTDGPPVIDIEPARYQQSFLTTPLRPRASSSPEPVVESHPRQHWKTAERDIIRLRPKHEYKLHSTRAGLYGLMGNSSENDLSLLRLGRAQLGSLCRALNLADRADELFEPMTFVLGPHADHDRREGVRFPSDVSDDHTPFEFSVSLAGREQQLRVLMETPGPDATLATTHTACVAMTEQLVRRLNLRAERLRRVEDLFQSTAPSGRFSRWHALEFSPGRPISVKVYFNPQLHGRECAGEVVEAALRRLGRPDAWDEVVRRAARGEADELTYFSLDLDDSPTTRAKVYVRHHHATAEEIEATLAGTREYSPGSASAFCRAMLGSARPFGARPVFTCLSWVEGVPGPKPTIYAPVAGYARDDADVRDRVLSFMRAAGLPSDAYERMLAPP</sequence>
<dbReference type="Pfam" id="PF11991">
    <property type="entry name" value="Trp_DMAT"/>
    <property type="match status" value="1"/>
</dbReference>